<dbReference type="VEuPathDB" id="FungiDB:NECHADRAFT_86094"/>
<reference evidence="3 4" key="1">
    <citation type="journal article" date="2009" name="PLoS Genet.">
        <title>The genome of Nectria haematococca: contribution of supernumerary chromosomes to gene expansion.</title>
        <authorList>
            <person name="Coleman J.J."/>
            <person name="Rounsley S.D."/>
            <person name="Rodriguez-Carres M."/>
            <person name="Kuo A."/>
            <person name="Wasmann C.C."/>
            <person name="Grimwood J."/>
            <person name="Schmutz J."/>
            <person name="Taga M."/>
            <person name="White G.J."/>
            <person name="Zhou S."/>
            <person name="Schwartz D.C."/>
            <person name="Freitag M."/>
            <person name="Ma L.J."/>
            <person name="Danchin E.G."/>
            <person name="Henrissat B."/>
            <person name="Coutinho P.M."/>
            <person name="Nelson D.R."/>
            <person name="Straney D."/>
            <person name="Napoli C.A."/>
            <person name="Barker B.M."/>
            <person name="Gribskov M."/>
            <person name="Rep M."/>
            <person name="Kroken S."/>
            <person name="Molnar I."/>
            <person name="Rensing C."/>
            <person name="Kennell J.C."/>
            <person name="Zamora J."/>
            <person name="Farman M.L."/>
            <person name="Selker E.U."/>
            <person name="Salamov A."/>
            <person name="Shapiro H."/>
            <person name="Pangilinan J."/>
            <person name="Lindquist E."/>
            <person name="Lamers C."/>
            <person name="Grigoriev I.V."/>
            <person name="Geiser D.M."/>
            <person name="Covert S.F."/>
            <person name="Temporini E."/>
            <person name="Vanetten H.D."/>
        </authorList>
    </citation>
    <scope>NUCLEOTIDE SEQUENCE [LARGE SCALE GENOMIC DNA]</scope>
    <source>
        <strain evidence="4">ATCC MYA-4622 / CBS 123669 / FGSC 9596 / NRRL 45880 / 77-13-4</strain>
    </source>
</reference>
<feature type="region of interest" description="Disordered" evidence="1">
    <location>
        <begin position="253"/>
        <end position="279"/>
    </location>
</feature>
<protein>
    <recommendedName>
        <fullName evidence="2">AAA+ ATPase domain-containing protein</fullName>
    </recommendedName>
</protein>
<feature type="domain" description="AAA+ ATPase" evidence="2">
    <location>
        <begin position="612"/>
        <end position="848"/>
    </location>
</feature>
<proteinExistence type="predicted"/>
<evidence type="ECO:0000313" key="4">
    <source>
        <dbReference type="Proteomes" id="UP000005206"/>
    </source>
</evidence>
<dbReference type="SUPFAM" id="SSF52540">
    <property type="entry name" value="P-loop containing nucleoside triphosphate hydrolases"/>
    <property type="match status" value="1"/>
</dbReference>
<organism evidence="3 4">
    <name type="scientific">Fusarium vanettenii (strain ATCC MYA-4622 / CBS 123669 / FGSC 9596 / NRRL 45880 / 77-13-4)</name>
    <name type="common">Fusarium solani subsp. pisi</name>
    <dbReference type="NCBI Taxonomy" id="660122"/>
    <lineage>
        <taxon>Eukaryota</taxon>
        <taxon>Fungi</taxon>
        <taxon>Dikarya</taxon>
        <taxon>Ascomycota</taxon>
        <taxon>Pezizomycotina</taxon>
        <taxon>Sordariomycetes</taxon>
        <taxon>Hypocreomycetidae</taxon>
        <taxon>Hypocreales</taxon>
        <taxon>Nectriaceae</taxon>
        <taxon>Fusarium</taxon>
        <taxon>Fusarium solani species complex</taxon>
        <taxon>Fusarium vanettenii</taxon>
    </lineage>
</organism>
<dbReference type="Pfam" id="PF00004">
    <property type="entry name" value="AAA"/>
    <property type="match status" value="1"/>
</dbReference>
<dbReference type="HOGENOM" id="CLU_311928_0_0_1"/>
<name>C7Z2B5_FUSV7</name>
<dbReference type="STRING" id="660122.C7Z2B5"/>
<accession>C7Z2B5</accession>
<dbReference type="InterPro" id="IPR003959">
    <property type="entry name" value="ATPase_AAA_core"/>
</dbReference>
<feature type="region of interest" description="Disordered" evidence="1">
    <location>
        <begin position="735"/>
        <end position="802"/>
    </location>
</feature>
<evidence type="ECO:0000256" key="1">
    <source>
        <dbReference type="SAM" id="MobiDB-lite"/>
    </source>
</evidence>
<dbReference type="EMBL" id="GG698906">
    <property type="protein sequence ID" value="EEU42144.1"/>
    <property type="molecule type" value="Genomic_DNA"/>
</dbReference>
<evidence type="ECO:0000313" key="3">
    <source>
        <dbReference type="EMBL" id="EEU42144.1"/>
    </source>
</evidence>
<dbReference type="Gene3D" id="3.40.50.300">
    <property type="entry name" value="P-loop containing nucleotide triphosphate hydrolases"/>
    <property type="match status" value="1"/>
</dbReference>
<keyword evidence="4" id="KW-1185">Reference proteome</keyword>
<feature type="compositionally biased region" description="Polar residues" evidence="1">
    <location>
        <begin position="258"/>
        <end position="271"/>
    </location>
</feature>
<dbReference type="GO" id="GO:0016887">
    <property type="term" value="F:ATP hydrolysis activity"/>
    <property type="evidence" value="ECO:0007669"/>
    <property type="project" value="InterPro"/>
</dbReference>
<feature type="compositionally biased region" description="Acidic residues" evidence="1">
    <location>
        <begin position="749"/>
        <end position="768"/>
    </location>
</feature>
<dbReference type="SMART" id="SM00382">
    <property type="entry name" value="AAA"/>
    <property type="match status" value="1"/>
</dbReference>
<dbReference type="InterPro" id="IPR003593">
    <property type="entry name" value="AAA+_ATPase"/>
</dbReference>
<gene>
    <name evidence="3" type="ORF">NECHADRAFT_86094</name>
</gene>
<sequence>MADNLPGEIPALLAANNNTWQPFPHGNQQDEPVPGPGTYYLQGGPNQTPAPEGVEEVQASHWFRTRLLTENDISQLTSLQLITHSHNRNVQHDDWAGVLTWFELAIHKGNSDEVKKLPSGQSLAWFSHRNWFGVNEHKWCRGRMFTKDDEIFQHLKIGDSISVRMSAGPHRRNHASEGYLALGFGRAHQTPTLPADQPPPIISVYAQKRQECFMVPADVPSKVEATIIHDGIDLMGRLLKPQDNDWTVRCHPLPPVHQPTQEPDFDSTTELTKNEKGTKPSLRVVKQSTINWRLQSAGNNNVPQDLPPRITVWDDSGVEDNAEFAIREPHGEVLIYQMHAPLWTGALWDKIIAPPEQQSLSTILVIDADDLRANEIRISRGISWEKTMEHLRSKLARITFPMPQEVKERVHLLVRCGYEGVLHVPPSTLGADTRPFVFHMVPDMAEGDLLQPYQGRMPGIHLAFVSGLAASLAREPVIAPETMGRTQVGTAIELAIIWSHRFATVGFCKDINGGLNYPKAKSLNNYQASKTKIIYCDRNGMADDGRWSLFRLPRRERRFTAAEVVNLGTKYLDAIVPTALFGKLKAADRTEIEGYRSTAAVVHEYLRCKTDKPLSIAVFGQPGAGKSFGIKEVMKALVEDFTKKKCEPIEANLSQFLEYSDLVGIFRNIRDKSLKGEIPVVLFDEFDSALHEKALGWLKYFLAPMQDGQFLDAGVIRALGRAIFIFIGGTSSTFKNFKNSRDEPPPNDIDPDDNENLNYNDDDVDNDEEHQPDHNDENNQDPDPDRVRQDRQAKKPDFVSRLSAHIDIKGPNRVRPNRDRMFIVRRAILLASMLKRRFDVDVDRLNVHGGVTKALLNHGRYPHGTRSMELILQTSRLSGRNTFETSALASDDQLIMHVRNTDPFHFLVDHGPMWLPDFRPIDVDLYIKWMWARMQTEMVPN</sequence>
<dbReference type="GeneID" id="9671642"/>
<dbReference type="OMA" id="EMFVIRR"/>
<dbReference type="RefSeq" id="XP_003047857.1">
    <property type="nucleotide sequence ID" value="XM_003047811.1"/>
</dbReference>
<evidence type="ECO:0000259" key="2">
    <source>
        <dbReference type="SMART" id="SM00382"/>
    </source>
</evidence>
<dbReference type="eggNOG" id="ENOG502SN4Z">
    <property type="taxonomic scope" value="Eukaryota"/>
</dbReference>
<dbReference type="InterPro" id="IPR027417">
    <property type="entry name" value="P-loop_NTPase"/>
</dbReference>
<dbReference type="KEGG" id="nhe:NECHADRAFT_86094"/>
<dbReference type="AlphaFoldDB" id="C7Z2B5"/>
<feature type="compositionally biased region" description="Basic and acidic residues" evidence="1">
    <location>
        <begin position="769"/>
        <end position="802"/>
    </location>
</feature>
<dbReference type="Proteomes" id="UP000005206">
    <property type="component" value="Chromosome 10"/>
</dbReference>
<dbReference type="OrthoDB" id="5305673at2759"/>
<dbReference type="GO" id="GO:0005524">
    <property type="term" value="F:ATP binding"/>
    <property type="evidence" value="ECO:0007669"/>
    <property type="project" value="InterPro"/>
</dbReference>
<dbReference type="InParanoid" id="C7Z2B5"/>